<feature type="transmembrane region" description="Helical" evidence="11">
    <location>
        <begin position="58"/>
        <end position="82"/>
    </location>
</feature>
<name>A0A091V8T1_OPIHO</name>
<dbReference type="Pfam" id="PF00230">
    <property type="entry name" value="MIP"/>
    <property type="match status" value="1"/>
</dbReference>
<gene>
    <name evidence="12" type="ORF">N306_09272</name>
</gene>
<evidence type="ECO:0000256" key="1">
    <source>
        <dbReference type="ARBA" id="ARBA00004141"/>
    </source>
</evidence>
<protein>
    <submittedName>
        <fullName evidence="12">Aquaporin-9</fullName>
    </submittedName>
</protein>
<dbReference type="EMBL" id="KK733789">
    <property type="protein sequence ID" value="KFQ99493.1"/>
    <property type="molecule type" value="Genomic_DNA"/>
</dbReference>
<dbReference type="PRINTS" id="PR00783">
    <property type="entry name" value="MINTRINSICP"/>
</dbReference>
<feature type="transmembrane region" description="Helical" evidence="11">
    <location>
        <begin position="163"/>
        <end position="183"/>
    </location>
</feature>
<evidence type="ECO:0000256" key="11">
    <source>
        <dbReference type="SAM" id="Phobius"/>
    </source>
</evidence>
<feature type="transmembrane region" description="Helical" evidence="11">
    <location>
        <begin position="244"/>
        <end position="266"/>
    </location>
</feature>
<dbReference type="Gene3D" id="1.20.1080.10">
    <property type="entry name" value="Glycerol uptake facilitator protein"/>
    <property type="match status" value="1"/>
</dbReference>
<keyword evidence="5 11" id="KW-1133">Transmembrane helix</keyword>
<evidence type="ECO:0000256" key="7">
    <source>
        <dbReference type="ARBA" id="ARBA00033993"/>
    </source>
</evidence>
<dbReference type="InterPro" id="IPR000425">
    <property type="entry name" value="MIP"/>
</dbReference>
<dbReference type="STRING" id="30419.A0A091V8T1"/>
<organism evidence="12 13">
    <name type="scientific">Opisthocomus hoazin</name>
    <name type="common">Hoatzin</name>
    <name type="synonym">Phasianus hoazin</name>
    <dbReference type="NCBI Taxonomy" id="30419"/>
    <lineage>
        <taxon>Eukaryota</taxon>
        <taxon>Metazoa</taxon>
        <taxon>Chordata</taxon>
        <taxon>Craniata</taxon>
        <taxon>Vertebrata</taxon>
        <taxon>Euteleostomi</taxon>
        <taxon>Archelosauria</taxon>
        <taxon>Archosauria</taxon>
        <taxon>Dinosauria</taxon>
        <taxon>Saurischia</taxon>
        <taxon>Theropoda</taxon>
        <taxon>Coelurosauria</taxon>
        <taxon>Aves</taxon>
        <taxon>Neognathae</taxon>
        <taxon>Neoaves</taxon>
        <taxon>Opisthocomiformes</taxon>
        <taxon>Opisthocomidae</taxon>
        <taxon>Opisthocomus</taxon>
    </lineage>
</organism>
<evidence type="ECO:0000256" key="9">
    <source>
        <dbReference type="ARBA" id="ARBA00049405"/>
    </source>
</evidence>
<dbReference type="InterPro" id="IPR023271">
    <property type="entry name" value="Aquaporin-like"/>
</dbReference>
<comment type="catalytic activity">
    <reaction evidence="9">
        <text>glycerol(in) = glycerol(out)</text>
        <dbReference type="Rhea" id="RHEA:29675"/>
        <dbReference type="ChEBI" id="CHEBI:17754"/>
    </reaction>
</comment>
<evidence type="ECO:0000313" key="12">
    <source>
        <dbReference type="EMBL" id="KFQ99493.1"/>
    </source>
</evidence>
<evidence type="ECO:0000256" key="5">
    <source>
        <dbReference type="ARBA" id="ARBA00022989"/>
    </source>
</evidence>
<proteinExistence type="inferred from homology"/>
<dbReference type="InterPro" id="IPR022357">
    <property type="entry name" value="MIP_CS"/>
</dbReference>
<comment type="similarity">
    <text evidence="2 10">Belongs to the MIP/aquaporin (TC 1.A.8) family.</text>
</comment>
<dbReference type="PhylomeDB" id="A0A091V8T1"/>
<dbReference type="GO" id="GO:0016323">
    <property type="term" value="C:basolateral plasma membrane"/>
    <property type="evidence" value="ECO:0007669"/>
    <property type="project" value="TreeGrafter"/>
</dbReference>
<evidence type="ECO:0000256" key="10">
    <source>
        <dbReference type="RuleBase" id="RU000477"/>
    </source>
</evidence>
<dbReference type="InterPro" id="IPR050363">
    <property type="entry name" value="MIP/Aquaporin"/>
</dbReference>
<feature type="non-terminal residue" evidence="12">
    <location>
        <position position="290"/>
    </location>
</feature>
<sequence length="290" mass="30337">QDTKMSRKSRRSLKEKLALKNSWAKEALSEFLGTFVLVVLGCGSTAQAVLSRGASGDIVSIVVGTAMGIVIAVYTGAGVSGGHVNPAVSLAMSVTGRLKWRKLPVYLLAQLLGGFVGAAAVFGVYHDALMAYNGGALEVTGPNATAHIFATYPSPFLSLASGFADQVLATALLLLGIFAIVDTRNNGTPKGLEPIAIGLLVTSLAFSLALNSGGVMNPARDLGPRLLTAIAGWGTEVFTAGNNWWWVPIVAPLLGGVLGAVIYVVFIEMHHSETQPQENVVCDKYQLTNV</sequence>
<evidence type="ECO:0000256" key="8">
    <source>
        <dbReference type="ARBA" id="ARBA00034651"/>
    </source>
</evidence>
<dbReference type="GO" id="GO:0015204">
    <property type="term" value="F:urea transmembrane transporter activity"/>
    <property type="evidence" value="ECO:0007669"/>
    <property type="project" value="TreeGrafter"/>
</dbReference>
<comment type="subcellular location">
    <subcellularLocation>
        <location evidence="1">Membrane</location>
        <topology evidence="1">Multi-pass membrane protein</topology>
    </subcellularLocation>
</comment>
<dbReference type="PANTHER" id="PTHR43829:SF6">
    <property type="entry name" value="AQUAPORIN-9"/>
    <property type="match status" value="1"/>
</dbReference>
<dbReference type="FunFam" id="1.20.1080.10:FF:000005">
    <property type="entry name" value="Aquaporin 3"/>
    <property type="match status" value="1"/>
</dbReference>
<evidence type="ECO:0000256" key="2">
    <source>
        <dbReference type="ARBA" id="ARBA00006175"/>
    </source>
</evidence>
<evidence type="ECO:0000256" key="6">
    <source>
        <dbReference type="ARBA" id="ARBA00023136"/>
    </source>
</evidence>
<dbReference type="CDD" id="cd00333">
    <property type="entry name" value="MIP"/>
    <property type="match status" value="1"/>
</dbReference>
<dbReference type="PRINTS" id="PR02021">
    <property type="entry name" value="AQUAPORIN9"/>
</dbReference>
<dbReference type="NCBIfam" id="TIGR00861">
    <property type="entry name" value="MIP"/>
    <property type="match status" value="1"/>
</dbReference>
<dbReference type="PROSITE" id="PS00221">
    <property type="entry name" value="MIP"/>
    <property type="match status" value="1"/>
</dbReference>
<dbReference type="InterPro" id="IPR015685">
    <property type="entry name" value="Aquaporin_9"/>
</dbReference>
<comment type="catalytic activity">
    <reaction evidence="7">
        <text>urea(in) = urea(out)</text>
        <dbReference type="Rhea" id="RHEA:32799"/>
        <dbReference type="ChEBI" id="CHEBI:16199"/>
    </reaction>
</comment>
<dbReference type="GO" id="GO:0015254">
    <property type="term" value="F:glycerol channel activity"/>
    <property type="evidence" value="ECO:0007669"/>
    <property type="project" value="TreeGrafter"/>
</dbReference>
<evidence type="ECO:0000313" key="13">
    <source>
        <dbReference type="Proteomes" id="UP000053605"/>
    </source>
</evidence>
<dbReference type="Proteomes" id="UP000053605">
    <property type="component" value="Unassembled WGS sequence"/>
</dbReference>
<keyword evidence="4 10" id="KW-0812">Transmembrane</keyword>
<feature type="transmembrane region" description="Helical" evidence="11">
    <location>
        <begin position="103"/>
        <end position="125"/>
    </location>
</feature>
<keyword evidence="3 10" id="KW-0813">Transport</keyword>
<dbReference type="GO" id="GO:0015250">
    <property type="term" value="F:water channel activity"/>
    <property type="evidence" value="ECO:0007669"/>
    <property type="project" value="TreeGrafter"/>
</dbReference>
<keyword evidence="13" id="KW-1185">Reference proteome</keyword>
<comment type="catalytic activity">
    <reaction evidence="8">
        <text>H2O(in) = H2O(out)</text>
        <dbReference type="Rhea" id="RHEA:29667"/>
        <dbReference type="ChEBI" id="CHEBI:15377"/>
    </reaction>
</comment>
<dbReference type="AlphaFoldDB" id="A0A091V8T1"/>
<feature type="transmembrane region" description="Helical" evidence="11">
    <location>
        <begin position="195"/>
        <end position="216"/>
    </location>
</feature>
<feature type="non-terminal residue" evidence="12">
    <location>
        <position position="1"/>
    </location>
</feature>
<accession>A0A091V8T1</accession>
<evidence type="ECO:0000256" key="3">
    <source>
        <dbReference type="ARBA" id="ARBA00022448"/>
    </source>
</evidence>
<dbReference type="SUPFAM" id="SSF81338">
    <property type="entry name" value="Aquaporin-like"/>
    <property type="match status" value="1"/>
</dbReference>
<reference evidence="12 13" key="1">
    <citation type="submission" date="2014-04" db="EMBL/GenBank/DDBJ databases">
        <title>Genome evolution of avian class.</title>
        <authorList>
            <person name="Zhang G."/>
            <person name="Li C."/>
        </authorList>
    </citation>
    <scope>NUCLEOTIDE SEQUENCE [LARGE SCALE GENOMIC DNA]</scope>
    <source>
        <strain evidence="12">BGI_N306</strain>
    </source>
</reference>
<keyword evidence="6 11" id="KW-0472">Membrane</keyword>
<dbReference type="PANTHER" id="PTHR43829">
    <property type="entry name" value="AQUAPORIN OR AQUAGLYCEROPORIN RELATED"/>
    <property type="match status" value="1"/>
</dbReference>
<evidence type="ECO:0000256" key="4">
    <source>
        <dbReference type="ARBA" id="ARBA00022692"/>
    </source>
</evidence>